<reference evidence="1 2" key="1">
    <citation type="submission" date="2014-08" db="EMBL/GenBank/DDBJ databases">
        <title>Porphyromonas crevioricanis strain:COT-253_OH1447 Genome sequencing.</title>
        <authorList>
            <person name="Wallis C."/>
            <person name="Deusch O."/>
            <person name="O'Flynn C."/>
            <person name="Davis I."/>
            <person name="Jospin G."/>
            <person name="Darling A.E."/>
            <person name="Coil D.A."/>
            <person name="Alexiev A."/>
            <person name="Horsfall A."/>
            <person name="Kirkwood N."/>
            <person name="Harris S."/>
            <person name="Eisen J.A."/>
        </authorList>
    </citation>
    <scope>NUCLEOTIDE SEQUENCE [LARGE SCALE GENOMIC DNA]</scope>
    <source>
        <strain evidence="2">COT-253 OH1447</strain>
    </source>
</reference>
<comment type="caution">
    <text evidence="1">The sequence shown here is derived from an EMBL/GenBank/DDBJ whole genome shotgun (WGS) entry which is preliminary data.</text>
</comment>
<name>A0AB34PFQ5_9PORP</name>
<dbReference type="Proteomes" id="UP000030136">
    <property type="component" value="Unassembled WGS sequence"/>
</dbReference>
<accession>A0AB34PFQ5</accession>
<dbReference type="EMBL" id="JQJC01000012">
    <property type="protein sequence ID" value="KGN95007.1"/>
    <property type="molecule type" value="Genomic_DNA"/>
</dbReference>
<organism evidence="1 2">
    <name type="scientific">Porphyromonas crevioricanis</name>
    <dbReference type="NCBI Taxonomy" id="393921"/>
    <lineage>
        <taxon>Bacteria</taxon>
        <taxon>Pseudomonadati</taxon>
        <taxon>Bacteroidota</taxon>
        <taxon>Bacteroidia</taxon>
        <taxon>Bacteroidales</taxon>
        <taxon>Porphyromonadaceae</taxon>
        <taxon>Porphyromonas</taxon>
    </lineage>
</organism>
<evidence type="ECO:0000313" key="2">
    <source>
        <dbReference type="Proteomes" id="UP000030136"/>
    </source>
</evidence>
<evidence type="ECO:0000313" key="1">
    <source>
        <dbReference type="EMBL" id="KGN95007.1"/>
    </source>
</evidence>
<dbReference type="AlphaFoldDB" id="A0AB34PFQ5"/>
<protein>
    <submittedName>
        <fullName evidence="1">Uncharacterized protein</fullName>
    </submittedName>
</protein>
<proteinExistence type="predicted"/>
<sequence length="82" mass="9684">MIYYIFLNESYALYLIERSGGRIFGKVSPKYNLCPFFWEAYRQIHESDIRTVRQPYRKTDANRSIPFFLSSSLGPKSLPLLL</sequence>
<gene>
    <name evidence="1" type="ORF">HQ38_04225</name>
</gene>